<sequence>MRAILIAIAISLPASAENVRVTVDGAGCRTRQLAIQRIWEKLPSIDEVEILPHDERPADNQRIFVLNCPGDAPSREQLIEALGRRAKHYRVLRVMPEGQ</sequence>
<organism evidence="1 2">
    <name type="scientific">Haloferula helveola</name>
    <dbReference type="NCBI Taxonomy" id="490095"/>
    <lineage>
        <taxon>Bacteria</taxon>
        <taxon>Pseudomonadati</taxon>
        <taxon>Verrucomicrobiota</taxon>
        <taxon>Verrucomicrobiia</taxon>
        <taxon>Verrucomicrobiales</taxon>
        <taxon>Verrucomicrobiaceae</taxon>
        <taxon>Haloferula</taxon>
    </lineage>
</organism>
<name>A0ABN6GZ92_9BACT</name>
<dbReference type="Proteomes" id="UP001374893">
    <property type="component" value="Chromosome"/>
</dbReference>
<evidence type="ECO:0000313" key="2">
    <source>
        <dbReference type="Proteomes" id="UP001374893"/>
    </source>
</evidence>
<protein>
    <submittedName>
        <fullName evidence="1">Uncharacterized protein</fullName>
    </submittedName>
</protein>
<proteinExistence type="predicted"/>
<keyword evidence="2" id="KW-1185">Reference proteome</keyword>
<evidence type="ECO:0000313" key="1">
    <source>
        <dbReference type="EMBL" id="BCX46615.1"/>
    </source>
</evidence>
<accession>A0ABN6GZ92</accession>
<dbReference type="RefSeq" id="WP_338688366.1">
    <property type="nucleotide sequence ID" value="NZ_AP024702.1"/>
</dbReference>
<gene>
    <name evidence="1" type="ORF">HAHE_05230</name>
</gene>
<dbReference type="EMBL" id="AP024702">
    <property type="protein sequence ID" value="BCX46615.1"/>
    <property type="molecule type" value="Genomic_DNA"/>
</dbReference>
<reference evidence="1 2" key="1">
    <citation type="submission" date="2021-06" db="EMBL/GenBank/DDBJ databases">
        <title>Complete genome of Haloferula helveola possessing various polysaccharide degrading enzymes.</title>
        <authorList>
            <person name="Takami H."/>
            <person name="Huang C."/>
            <person name="Hamasaki K."/>
        </authorList>
    </citation>
    <scope>NUCLEOTIDE SEQUENCE [LARGE SCALE GENOMIC DNA]</scope>
    <source>
        <strain evidence="1 2">CN-1</strain>
    </source>
</reference>